<accession>A0A518HMN1</accession>
<feature type="coiled-coil region" evidence="1">
    <location>
        <begin position="70"/>
        <end position="163"/>
    </location>
</feature>
<dbReference type="OrthoDB" id="263014at2"/>
<evidence type="ECO:0000256" key="2">
    <source>
        <dbReference type="SAM" id="Phobius"/>
    </source>
</evidence>
<organism evidence="3 4">
    <name type="scientific">Stieleria neptunia</name>
    <dbReference type="NCBI Taxonomy" id="2527979"/>
    <lineage>
        <taxon>Bacteria</taxon>
        <taxon>Pseudomonadati</taxon>
        <taxon>Planctomycetota</taxon>
        <taxon>Planctomycetia</taxon>
        <taxon>Pirellulales</taxon>
        <taxon>Pirellulaceae</taxon>
        <taxon>Stieleria</taxon>
    </lineage>
</organism>
<dbReference type="KEGG" id="snep:Enr13x_19540"/>
<feature type="transmembrane region" description="Helical" evidence="2">
    <location>
        <begin position="12"/>
        <end position="35"/>
    </location>
</feature>
<protein>
    <submittedName>
        <fullName evidence="3">Uncharacterized protein</fullName>
    </submittedName>
</protein>
<gene>
    <name evidence="3" type="ORF">Enr13x_19540</name>
</gene>
<sequence>MRRRRREQTVNLFAFQDIITGVAGVMLFILLLLVVQLSLRLATQAADLQEKLADDSSTADVVATPPDEAIEDPVQDLEQLKQQLKQLRRDNQDLLDANARDLDGDIQSAQSELAELVRQADEAKSQAETLQQQVASQQMSQQRKEILELRERLREKLESLKQEQVLHRSGKLVAFKTTASPTRPMWVVDLRDTYAELFDVLNPTDVTTVSYARQQIPMQTIGQISDVLREKTQTRSIILVLRPSVAGAGAIFLSDFRQAGFKLALELLDEDSQITVQGDVPIEGDVEADIEGGAR</sequence>
<dbReference type="AlphaFoldDB" id="A0A518HMN1"/>
<keyword evidence="2" id="KW-0472">Membrane</keyword>
<dbReference type="Proteomes" id="UP000319004">
    <property type="component" value="Chromosome"/>
</dbReference>
<keyword evidence="1" id="KW-0175">Coiled coil</keyword>
<keyword evidence="4" id="KW-1185">Reference proteome</keyword>
<keyword evidence="2" id="KW-0812">Transmembrane</keyword>
<dbReference type="RefSeq" id="WP_145385750.1">
    <property type="nucleotide sequence ID" value="NZ_CP037423.1"/>
</dbReference>
<dbReference type="EMBL" id="CP037423">
    <property type="protein sequence ID" value="QDV42111.1"/>
    <property type="molecule type" value="Genomic_DNA"/>
</dbReference>
<evidence type="ECO:0000313" key="4">
    <source>
        <dbReference type="Proteomes" id="UP000319004"/>
    </source>
</evidence>
<proteinExistence type="predicted"/>
<evidence type="ECO:0000256" key="1">
    <source>
        <dbReference type="SAM" id="Coils"/>
    </source>
</evidence>
<reference evidence="3 4" key="1">
    <citation type="submission" date="2019-03" db="EMBL/GenBank/DDBJ databases">
        <title>Deep-cultivation of Planctomycetes and their phenomic and genomic characterization uncovers novel biology.</title>
        <authorList>
            <person name="Wiegand S."/>
            <person name="Jogler M."/>
            <person name="Boedeker C."/>
            <person name="Pinto D."/>
            <person name="Vollmers J."/>
            <person name="Rivas-Marin E."/>
            <person name="Kohn T."/>
            <person name="Peeters S.H."/>
            <person name="Heuer A."/>
            <person name="Rast P."/>
            <person name="Oberbeckmann S."/>
            <person name="Bunk B."/>
            <person name="Jeske O."/>
            <person name="Meyerdierks A."/>
            <person name="Storesund J.E."/>
            <person name="Kallscheuer N."/>
            <person name="Luecker S."/>
            <person name="Lage O.M."/>
            <person name="Pohl T."/>
            <person name="Merkel B.J."/>
            <person name="Hornburger P."/>
            <person name="Mueller R.-W."/>
            <person name="Bruemmer F."/>
            <person name="Labrenz M."/>
            <person name="Spormann A.M."/>
            <person name="Op den Camp H."/>
            <person name="Overmann J."/>
            <person name="Amann R."/>
            <person name="Jetten M.S.M."/>
            <person name="Mascher T."/>
            <person name="Medema M.H."/>
            <person name="Devos D.P."/>
            <person name="Kaster A.-K."/>
            <person name="Ovreas L."/>
            <person name="Rohde M."/>
            <person name="Galperin M.Y."/>
            <person name="Jogler C."/>
        </authorList>
    </citation>
    <scope>NUCLEOTIDE SEQUENCE [LARGE SCALE GENOMIC DNA]</scope>
    <source>
        <strain evidence="3 4">Enr13</strain>
    </source>
</reference>
<evidence type="ECO:0000313" key="3">
    <source>
        <dbReference type="EMBL" id="QDV42111.1"/>
    </source>
</evidence>
<name>A0A518HMN1_9BACT</name>
<keyword evidence="2" id="KW-1133">Transmembrane helix</keyword>